<dbReference type="InterPro" id="IPR036257">
    <property type="entry name" value="Cyt_c_oxidase_su2_TM_sf"/>
</dbReference>
<keyword evidence="12 17" id="KW-0408">Iron</keyword>
<sequence>MVGAMRLIARRLADGIGMAILGKEFMKAIKRASCVALSIGATLAAGSAHAVGDAPGGPRVNQLNFQDPVTAVARDLWGLHNLMLIICTLIFIGVFGVMLYSIIAHRKSKGYKPANFHESTTVEIVWTVVPFLIVVMMALPATKAVIAMKDTTNADLTIKVTGYQWKWGYDYVKGPGEGIRLISTLSTPRAQVDGREPKTDTYLQEVDHPLVVPVNRKIRILTTAADVIHSWYVPAFGVKQDAFPGVVRDTWFKAEKIGVYRGFCTELCGKEHAFMPVVVNVVSDADYAKWVDATMKTNVAVVEDPKRDFSAAELQARGEKVYIANCAVCHQANGKGVGPFPALDGSKVVNGPAVDQIKLVLHGKGQMPSWQRALNDIDIAAVITYQRNAWGNHTGETVQPRDVTAVRAGQPLQAAAPARPAQQQTNATPLAARTKTAA</sequence>
<accession>A0A1H2PNR3</accession>
<dbReference type="Pfam" id="PF00116">
    <property type="entry name" value="COX2"/>
    <property type="match status" value="1"/>
</dbReference>
<feature type="domain" description="Cytochrome c" evidence="24">
    <location>
        <begin position="313"/>
        <end position="390"/>
    </location>
</feature>
<evidence type="ECO:0000259" key="22">
    <source>
        <dbReference type="PROSITE" id="PS50857"/>
    </source>
</evidence>
<dbReference type="PROSITE" id="PS00078">
    <property type="entry name" value="COX2"/>
    <property type="match status" value="1"/>
</dbReference>
<evidence type="ECO:0000256" key="4">
    <source>
        <dbReference type="ARBA" id="ARBA00022448"/>
    </source>
</evidence>
<dbReference type="Proteomes" id="UP000243719">
    <property type="component" value="Unassembled WGS sequence"/>
</dbReference>
<evidence type="ECO:0000256" key="10">
    <source>
        <dbReference type="ARBA" id="ARBA00022982"/>
    </source>
</evidence>
<dbReference type="InterPro" id="IPR009056">
    <property type="entry name" value="Cyt_c-like_dom"/>
</dbReference>
<keyword evidence="14 21" id="KW-0472">Membrane</keyword>
<dbReference type="PROSITE" id="PS50857">
    <property type="entry name" value="COX2_CUA"/>
    <property type="match status" value="1"/>
</dbReference>
<evidence type="ECO:0000256" key="9">
    <source>
        <dbReference type="ARBA" id="ARBA00022967"/>
    </source>
</evidence>
<dbReference type="PANTHER" id="PTHR22888:SF9">
    <property type="entry name" value="CYTOCHROME C OXIDASE SUBUNIT 2"/>
    <property type="match status" value="1"/>
</dbReference>
<evidence type="ECO:0000256" key="20">
    <source>
        <dbReference type="SAM" id="MobiDB-lite"/>
    </source>
</evidence>
<evidence type="ECO:0000259" key="23">
    <source>
        <dbReference type="PROSITE" id="PS50999"/>
    </source>
</evidence>
<dbReference type="GO" id="GO:0042773">
    <property type="term" value="P:ATP synthesis coupled electron transport"/>
    <property type="evidence" value="ECO:0007669"/>
    <property type="project" value="TreeGrafter"/>
</dbReference>
<dbReference type="AlphaFoldDB" id="A0A1H2PNR3"/>
<evidence type="ECO:0000256" key="17">
    <source>
        <dbReference type="PROSITE-ProRule" id="PRU00433"/>
    </source>
</evidence>
<evidence type="ECO:0000256" key="5">
    <source>
        <dbReference type="ARBA" id="ARBA00022617"/>
    </source>
</evidence>
<keyword evidence="26" id="KW-1185">Reference proteome</keyword>
<gene>
    <name evidence="25" type="ORF">SAMN05216551_104287</name>
</gene>
<dbReference type="Gene3D" id="1.10.760.10">
    <property type="entry name" value="Cytochrome c-like domain"/>
    <property type="match status" value="1"/>
</dbReference>
<dbReference type="Pfam" id="PF13442">
    <property type="entry name" value="Cytochrome_CBB3"/>
    <property type="match status" value="1"/>
</dbReference>
<dbReference type="GO" id="GO:0005886">
    <property type="term" value="C:plasma membrane"/>
    <property type="evidence" value="ECO:0007669"/>
    <property type="project" value="UniProtKB-SubCell"/>
</dbReference>
<feature type="region of interest" description="Disordered" evidence="20">
    <location>
        <begin position="412"/>
        <end position="438"/>
    </location>
</feature>
<evidence type="ECO:0000256" key="1">
    <source>
        <dbReference type="ARBA" id="ARBA00004141"/>
    </source>
</evidence>
<evidence type="ECO:0000256" key="6">
    <source>
        <dbReference type="ARBA" id="ARBA00022660"/>
    </source>
</evidence>
<organism evidence="25 26">
    <name type="scientific">Chitinasiproducens palmae</name>
    <dbReference type="NCBI Taxonomy" id="1770053"/>
    <lineage>
        <taxon>Bacteria</taxon>
        <taxon>Pseudomonadati</taxon>
        <taxon>Pseudomonadota</taxon>
        <taxon>Betaproteobacteria</taxon>
        <taxon>Burkholderiales</taxon>
        <taxon>Burkholderiaceae</taxon>
        <taxon>Chitinasiproducens</taxon>
    </lineage>
</organism>
<evidence type="ECO:0000313" key="26">
    <source>
        <dbReference type="Proteomes" id="UP000243719"/>
    </source>
</evidence>
<dbReference type="EMBL" id="FNLO01000004">
    <property type="protein sequence ID" value="SDV48242.1"/>
    <property type="molecule type" value="Genomic_DNA"/>
</dbReference>
<feature type="compositionally biased region" description="Low complexity" evidence="20">
    <location>
        <begin position="412"/>
        <end position="429"/>
    </location>
</feature>
<comment type="subcellular location">
    <subcellularLocation>
        <location evidence="18">Cell membrane</location>
        <topology evidence="18">Multi-pass membrane protein</topology>
    </subcellularLocation>
    <subcellularLocation>
        <location evidence="1">Membrane</location>
        <topology evidence="1">Multi-pass membrane protein</topology>
    </subcellularLocation>
    <subcellularLocation>
        <location evidence="2">Periplasm</location>
    </subcellularLocation>
</comment>
<evidence type="ECO:0000313" key="25">
    <source>
        <dbReference type="EMBL" id="SDV48242.1"/>
    </source>
</evidence>
<dbReference type="Gene3D" id="1.10.287.90">
    <property type="match status" value="1"/>
</dbReference>
<dbReference type="PANTHER" id="PTHR22888">
    <property type="entry name" value="CYTOCHROME C OXIDASE, SUBUNIT II"/>
    <property type="match status" value="1"/>
</dbReference>
<dbReference type="NCBIfam" id="TIGR02866">
    <property type="entry name" value="CoxB"/>
    <property type="match status" value="1"/>
</dbReference>
<comment type="function">
    <text evidence="15 19">Subunits I and II form the functional core of the enzyme complex. Electrons originating in cytochrome c are transferred via heme a and Cu(A) to the binuclear center formed by heme a3 and Cu(B).</text>
</comment>
<dbReference type="GO" id="GO:0005507">
    <property type="term" value="F:copper ion binding"/>
    <property type="evidence" value="ECO:0007669"/>
    <property type="project" value="InterPro"/>
</dbReference>
<keyword evidence="6 18" id="KW-0679">Respiratory chain</keyword>
<proteinExistence type="inferred from homology"/>
<keyword evidence="5 17" id="KW-0349">Heme</keyword>
<evidence type="ECO:0000256" key="14">
    <source>
        <dbReference type="ARBA" id="ARBA00023136"/>
    </source>
</evidence>
<dbReference type="InterPro" id="IPR014222">
    <property type="entry name" value="Cyt_c_oxidase_su2"/>
</dbReference>
<evidence type="ECO:0000256" key="13">
    <source>
        <dbReference type="ARBA" id="ARBA00023008"/>
    </source>
</evidence>
<comment type="similarity">
    <text evidence="3 18">Belongs to the cytochrome c oxidase subunit 2 family.</text>
</comment>
<feature type="transmembrane region" description="Helical" evidence="21">
    <location>
        <begin position="124"/>
        <end position="142"/>
    </location>
</feature>
<evidence type="ECO:0000256" key="11">
    <source>
        <dbReference type="ARBA" id="ARBA00022989"/>
    </source>
</evidence>
<dbReference type="InterPro" id="IPR001505">
    <property type="entry name" value="Copper_CuA"/>
</dbReference>
<evidence type="ECO:0000256" key="2">
    <source>
        <dbReference type="ARBA" id="ARBA00004418"/>
    </source>
</evidence>
<evidence type="ECO:0000256" key="12">
    <source>
        <dbReference type="ARBA" id="ARBA00023004"/>
    </source>
</evidence>
<comment type="cofactor">
    <cofactor evidence="19">
        <name>Cu cation</name>
        <dbReference type="ChEBI" id="CHEBI:23378"/>
    </cofactor>
    <text evidence="19">Binds a copper A center.</text>
</comment>
<keyword evidence="8 17" id="KW-0479">Metal-binding</keyword>
<comment type="catalytic activity">
    <reaction evidence="16 19">
        <text>4 Fe(II)-[cytochrome c] + O2 + 8 H(+)(in) = 4 Fe(III)-[cytochrome c] + 2 H2O + 4 H(+)(out)</text>
        <dbReference type="Rhea" id="RHEA:11436"/>
        <dbReference type="Rhea" id="RHEA-COMP:10350"/>
        <dbReference type="Rhea" id="RHEA-COMP:14399"/>
        <dbReference type="ChEBI" id="CHEBI:15377"/>
        <dbReference type="ChEBI" id="CHEBI:15378"/>
        <dbReference type="ChEBI" id="CHEBI:15379"/>
        <dbReference type="ChEBI" id="CHEBI:29033"/>
        <dbReference type="ChEBI" id="CHEBI:29034"/>
        <dbReference type="EC" id="7.1.1.9"/>
    </reaction>
</comment>
<dbReference type="InterPro" id="IPR008972">
    <property type="entry name" value="Cupredoxin"/>
</dbReference>
<protein>
    <recommendedName>
        <fullName evidence="19">Cytochrome c oxidase subunit 2</fullName>
        <ecNumber evidence="19">7.1.1.9</ecNumber>
    </recommendedName>
</protein>
<reference evidence="26" key="1">
    <citation type="submission" date="2016-09" db="EMBL/GenBank/DDBJ databases">
        <authorList>
            <person name="Varghese N."/>
            <person name="Submissions S."/>
        </authorList>
    </citation>
    <scope>NUCLEOTIDE SEQUENCE [LARGE SCALE GENOMIC DNA]</scope>
    <source>
        <strain evidence="26">JS23</strain>
    </source>
</reference>
<dbReference type="GO" id="GO:0042597">
    <property type="term" value="C:periplasmic space"/>
    <property type="evidence" value="ECO:0007669"/>
    <property type="project" value="UniProtKB-SubCell"/>
</dbReference>
<keyword evidence="4 18" id="KW-0813">Transport</keyword>
<evidence type="ECO:0000256" key="18">
    <source>
        <dbReference type="RuleBase" id="RU000456"/>
    </source>
</evidence>
<evidence type="ECO:0000256" key="3">
    <source>
        <dbReference type="ARBA" id="ARBA00007866"/>
    </source>
</evidence>
<evidence type="ECO:0000256" key="19">
    <source>
        <dbReference type="RuleBase" id="RU004024"/>
    </source>
</evidence>
<dbReference type="EC" id="7.1.1.9" evidence="19"/>
<dbReference type="SUPFAM" id="SSF81464">
    <property type="entry name" value="Cytochrome c oxidase subunit II-like, transmembrane region"/>
    <property type="match status" value="1"/>
</dbReference>
<dbReference type="SUPFAM" id="SSF46626">
    <property type="entry name" value="Cytochrome c"/>
    <property type="match status" value="1"/>
</dbReference>
<dbReference type="STRING" id="1770053.SAMN05216551_104287"/>
<dbReference type="PROSITE" id="PS51007">
    <property type="entry name" value="CYTC"/>
    <property type="match status" value="1"/>
</dbReference>
<dbReference type="GO" id="GO:0004129">
    <property type="term" value="F:cytochrome-c oxidase activity"/>
    <property type="evidence" value="ECO:0007669"/>
    <property type="project" value="UniProtKB-EC"/>
</dbReference>
<keyword evidence="11 21" id="KW-1133">Transmembrane helix</keyword>
<dbReference type="InterPro" id="IPR011759">
    <property type="entry name" value="Cyt_c_oxidase_su2_TM_dom"/>
</dbReference>
<evidence type="ECO:0000259" key="24">
    <source>
        <dbReference type="PROSITE" id="PS51007"/>
    </source>
</evidence>
<keyword evidence="13 19" id="KW-0186">Copper</keyword>
<feature type="domain" description="Cytochrome oxidase subunit II copper A binding" evidence="22">
    <location>
        <begin position="153"/>
        <end position="293"/>
    </location>
</feature>
<dbReference type="InterPro" id="IPR036909">
    <property type="entry name" value="Cyt_c-like_dom_sf"/>
</dbReference>
<evidence type="ECO:0000256" key="16">
    <source>
        <dbReference type="ARBA" id="ARBA00047816"/>
    </source>
</evidence>
<evidence type="ECO:0000256" key="15">
    <source>
        <dbReference type="ARBA" id="ARBA00024688"/>
    </source>
</evidence>
<feature type="transmembrane region" description="Helical" evidence="21">
    <location>
        <begin position="82"/>
        <end position="103"/>
    </location>
</feature>
<dbReference type="InterPro" id="IPR045187">
    <property type="entry name" value="CcO_II"/>
</dbReference>
<name>A0A1H2PNR3_9BURK</name>
<keyword evidence="7 18" id="KW-0812">Transmembrane</keyword>
<dbReference type="GO" id="GO:0016491">
    <property type="term" value="F:oxidoreductase activity"/>
    <property type="evidence" value="ECO:0007669"/>
    <property type="project" value="InterPro"/>
</dbReference>
<dbReference type="PRINTS" id="PR01166">
    <property type="entry name" value="CYCOXIDASEII"/>
</dbReference>
<evidence type="ECO:0000256" key="21">
    <source>
        <dbReference type="SAM" id="Phobius"/>
    </source>
</evidence>
<dbReference type="Pfam" id="PF02790">
    <property type="entry name" value="COX2_TM"/>
    <property type="match status" value="1"/>
</dbReference>
<dbReference type="InterPro" id="IPR002429">
    <property type="entry name" value="CcO_II-like_C"/>
</dbReference>
<keyword evidence="10 18" id="KW-0249">Electron transport</keyword>
<dbReference type="PROSITE" id="PS50999">
    <property type="entry name" value="COX2_TM"/>
    <property type="match status" value="1"/>
</dbReference>
<dbReference type="GO" id="GO:0020037">
    <property type="term" value="F:heme binding"/>
    <property type="evidence" value="ECO:0007669"/>
    <property type="project" value="InterPro"/>
</dbReference>
<dbReference type="Gene3D" id="2.60.40.420">
    <property type="entry name" value="Cupredoxins - blue copper proteins"/>
    <property type="match status" value="1"/>
</dbReference>
<evidence type="ECO:0000256" key="8">
    <source>
        <dbReference type="ARBA" id="ARBA00022723"/>
    </source>
</evidence>
<dbReference type="SUPFAM" id="SSF49503">
    <property type="entry name" value="Cupredoxins"/>
    <property type="match status" value="1"/>
</dbReference>
<evidence type="ECO:0000256" key="7">
    <source>
        <dbReference type="ARBA" id="ARBA00022692"/>
    </source>
</evidence>
<feature type="domain" description="Cytochrome oxidase subunit II transmembrane region profile" evidence="23">
    <location>
        <begin position="57"/>
        <end position="152"/>
    </location>
</feature>
<keyword evidence="9" id="KW-1278">Translocase</keyword>